<dbReference type="PANTHER" id="PTHR13681">
    <property type="entry name" value="SURVIVAL OF MOTOR NEURON-RELATED-SPLICING FACTOR 30-RELATED"/>
    <property type="match status" value="1"/>
</dbReference>
<feature type="compositionally biased region" description="Polar residues" evidence="6">
    <location>
        <begin position="423"/>
        <end position="440"/>
    </location>
</feature>
<feature type="compositionally biased region" description="Basic and acidic residues" evidence="6">
    <location>
        <begin position="359"/>
        <end position="368"/>
    </location>
</feature>
<dbReference type="InterPro" id="IPR015940">
    <property type="entry name" value="UBA"/>
</dbReference>
<feature type="compositionally biased region" description="Basic and acidic residues" evidence="6">
    <location>
        <begin position="445"/>
        <end position="489"/>
    </location>
</feature>
<reference evidence="9" key="1">
    <citation type="submission" date="2021-03" db="EMBL/GenBank/DDBJ databases">
        <authorList>
            <person name="Bekaert M."/>
        </authorList>
    </citation>
    <scope>NUCLEOTIDE SEQUENCE</scope>
</reference>
<evidence type="ECO:0000256" key="2">
    <source>
        <dbReference type="ARBA" id="ARBA00013421"/>
    </source>
</evidence>
<feature type="compositionally biased region" description="Basic and acidic residues" evidence="6">
    <location>
        <begin position="386"/>
        <end position="396"/>
    </location>
</feature>
<dbReference type="OrthoDB" id="434939at2759"/>
<keyword evidence="3" id="KW-0156">Chromatin regulator</keyword>
<dbReference type="AlphaFoldDB" id="A0A8S3QMI5"/>
<evidence type="ECO:0000256" key="5">
    <source>
        <dbReference type="ARBA" id="ARBA00035105"/>
    </source>
</evidence>
<protein>
    <recommendedName>
        <fullName evidence="2">Tudor domain-containing protein 3</fullName>
    </recommendedName>
</protein>
<feature type="compositionally biased region" description="Polar residues" evidence="6">
    <location>
        <begin position="626"/>
        <end position="650"/>
    </location>
</feature>
<dbReference type="CDD" id="cd14270">
    <property type="entry name" value="UBA"/>
    <property type="match status" value="1"/>
</dbReference>
<feature type="compositionally biased region" description="Basic and acidic residues" evidence="6">
    <location>
        <begin position="410"/>
        <end position="419"/>
    </location>
</feature>
<feature type="compositionally biased region" description="Basic and acidic residues" evidence="6">
    <location>
        <begin position="520"/>
        <end position="535"/>
    </location>
</feature>
<dbReference type="InterPro" id="IPR002999">
    <property type="entry name" value="Tudor"/>
</dbReference>
<proteinExistence type="predicted"/>
<dbReference type="EMBL" id="CAJPWZ010000569">
    <property type="protein sequence ID" value="CAG2196770.1"/>
    <property type="molecule type" value="Genomic_DNA"/>
</dbReference>
<feature type="compositionally biased region" description="Polar residues" evidence="6">
    <location>
        <begin position="490"/>
        <end position="519"/>
    </location>
</feature>
<keyword evidence="10" id="KW-1185">Reference proteome</keyword>
<dbReference type="Gene3D" id="2.30.30.140">
    <property type="match status" value="1"/>
</dbReference>
<feature type="domain" description="Tudor" evidence="8">
    <location>
        <begin position="675"/>
        <end position="733"/>
    </location>
</feature>
<feature type="region of interest" description="Disordered" evidence="6">
    <location>
        <begin position="286"/>
        <end position="667"/>
    </location>
</feature>
<name>A0A8S3QMI5_MYTED</name>
<dbReference type="PANTHER" id="PTHR13681:SF24">
    <property type="entry name" value="TUDOR DOMAIN-CONTAINING PROTEIN 3"/>
    <property type="match status" value="1"/>
</dbReference>
<evidence type="ECO:0000256" key="6">
    <source>
        <dbReference type="SAM" id="MobiDB-lite"/>
    </source>
</evidence>
<dbReference type="SUPFAM" id="SSF46934">
    <property type="entry name" value="UBA-like"/>
    <property type="match status" value="1"/>
</dbReference>
<feature type="compositionally biased region" description="Polar residues" evidence="6">
    <location>
        <begin position="289"/>
        <end position="301"/>
    </location>
</feature>
<comment type="caution">
    <text evidence="9">The sequence shown here is derived from an EMBL/GenBank/DDBJ whole genome shotgun (WGS) entry which is preliminary data.</text>
</comment>
<dbReference type="PROSITE" id="PS50304">
    <property type="entry name" value="TUDOR"/>
    <property type="match status" value="1"/>
</dbReference>
<feature type="compositionally biased region" description="Polar residues" evidence="6">
    <location>
        <begin position="397"/>
        <end position="409"/>
    </location>
</feature>
<keyword evidence="4" id="KW-0539">Nucleus</keyword>
<gene>
    <name evidence="9" type="ORF">MEDL_11631</name>
</gene>
<evidence type="ECO:0000259" key="7">
    <source>
        <dbReference type="PROSITE" id="PS50030"/>
    </source>
</evidence>
<feature type="compositionally biased region" description="Basic and acidic residues" evidence="6">
    <location>
        <begin position="561"/>
        <end position="575"/>
    </location>
</feature>
<dbReference type="SMART" id="SM00333">
    <property type="entry name" value="TUDOR"/>
    <property type="match status" value="1"/>
</dbReference>
<evidence type="ECO:0000313" key="10">
    <source>
        <dbReference type="Proteomes" id="UP000683360"/>
    </source>
</evidence>
<dbReference type="InterPro" id="IPR009060">
    <property type="entry name" value="UBA-like_sf"/>
</dbReference>
<dbReference type="InterPro" id="IPR042470">
    <property type="entry name" value="RMI1_N_C_sf"/>
</dbReference>
<dbReference type="SMART" id="SM01161">
    <property type="entry name" value="DUF1767"/>
    <property type="match status" value="1"/>
</dbReference>
<dbReference type="SUPFAM" id="SSF63748">
    <property type="entry name" value="Tudor/PWWP/MBT"/>
    <property type="match status" value="1"/>
</dbReference>
<dbReference type="InterPro" id="IPR013894">
    <property type="entry name" value="RMI1_OB"/>
</dbReference>
<dbReference type="PROSITE" id="PS50030">
    <property type="entry name" value="UBA"/>
    <property type="match status" value="1"/>
</dbReference>
<dbReference type="Gene3D" id="2.40.50.770">
    <property type="entry name" value="RecQ-mediated genome instability protein Rmi1, C-terminal domain"/>
    <property type="match status" value="1"/>
</dbReference>
<comment type="subcellular location">
    <subcellularLocation>
        <location evidence="1">Nucleus</location>
    </subcellularLocation>
</comment>
<dbReference type="Pfam" id="PF08585">
    <property type="entry name" value="RMI1_N_C"/>
    <property type="match status" value="1"/>
</dbReference>
<dbReference type="GO" id="GO:0006325">
    <property type="term" value="P:chromatin organization"/>
    <property type="evidence" value="ECO:0007669"/>
    <property type="project" value="UniProtKB-KW"/>
</dbReference>
<evidence type="ECO:0000256" key="3">
    <source>
        <dbReference type="ARBA" id="ARBA00022853"/>
    </source>
</evidence>
<evidence type="ECO:0000259" key="8">
    <source>
        <dbReference type="PROSITE" id="PS50304"/>
    </source>
</evidence>
<organism evidence="9 10">
    <name type="scientific">Mytilus edulis</name>
    <name type="common">Blue mussel</name>
    <dbReference type="NCBI Taxonomy" id="6550"/>
    <lineage>
        <taxon>Eukaryota</taxon>
        <taxon>Metazoa</taxon>
        <taxon>Spiralia</taxon>
        <taxon>Lophotrochozoa</taxon>
        <taxon>Mollusca</taxon>
        <taxon>Bivalvia</taxon>
        <taxon>Autobranchia</taxon>
        <taxon>Pteriomorphia</taxon>
        <taxon>Mytilida</taxon>
        <taxon>Mytiloidea</taxon>
        <taxon>Mytilidae</taxon>
        <taxon>Mytilinae</taxon>
        <taxon>Mytilus</taxon>
    </lineage>
</organism>
<comment type="function">
    <text evidence="5">Scaffolding protein that specifically recognizes and binds dimethylarginine-containing proteins. Plays a role in the regulation of translation of target mRNAs by binding Arg/Gly-rich motifs (GAR) in dimethylarginine-containing proteins. In nucleus, acts as a coactivator: recognizes and binds asymmetric dimethylation on the core histone tails associated with transcriptional activation (H3R17me2a and H4R3me2a) and recruits proteins at these arginine-methylated loci. In cytoplasm, acts as an antiviral factor that participates in the assembly of stress granules together with G3BP1.</text>
</comment>
<evidence type="ECO:0000313" key="9">
    <source>
        <dbReference type="EMBL" id="CAG2196770.1"/>
    </source>
</evidence>
<dbReference type="GO" id="GO:0005634">
    <property type="term" value="C:nucleus"/>
    <property type="evidence" value="ECO:0007669"/>
    <property type="project" value="UniProtKB-SubCell"/>
</dbReference>
<feature type="domain" description="UBA" evidence="7">
    <location>
        <begin position="243"/>
        <end position="284"/>
    </location>
</feature>
<dbReference type="Pfam" id="PF00567">
    <property type="entry name" value="TUDOR"/>
    <property type="match status" value="1"/>
</dbReference>
<evidence type="ECO:0000256" key="1">
    <source>
        <dbReference type="ARBA" id="ARBA00004123"/>
    </source>
</evidence>
<evidence type="ECO:0000256" key="4">
    <source>
        <dbReference type="ARBA" id="ARBA00023242"/>
    </source>
</evidence>
<sequence>MAGATLDAKGWHLSTEGIEQCVGDNARKDEKIIDVAKDTDFKEIGRKWLPEDVSKVSCEYVEGPGVLQIQKIRNVAAPKDNEESQGAPRLLKLTLTDGHLNCNGVETEKLDKFGVNVPPGTKVLLKGTVAVEHGILLLNNKNCHLIGGRVEKMAENWELKKMLSKQSKLRGVTEGGPPPFVPFGHKIQQVKPATQKDNFKSLATKKEEKKEEGEFEQQRQATIAEALQAKEEKTKTFGGGQKQVGSDKDIARIMEMGFSADQASNSLKQNNGNFQLAVNDLLQGRGGARQNQYGSDRQGPSTRGGKGDFQGRQPREDRREGRGRRQKDEDSEEMSSKPSAPVTLFDFLAKSNKIPVGSKENKENKDSKSSNSVPSKSMQYSNDGSRQGDRGYKPKYQDNSSNYDRQNSQNDRRNFDSRPKSSPAFNPQQSSNYDNKSQRPGSGYDRNKQPDKFDRGQSGYDRNKQPDKFDRGQSGYDRNKQPDKFDKGQRSQQTNNDRNFQQSKGDGQFSNNRQNYNNDKVTRNDRPQNYDKRSEQGSNTSDRNFQDSRRPNQKGNDGEQNFDRRSDTSKSRNYNDRGSQNENRSSNGNNYDSRDSQNRNPGDYSSGRTEQRDNNYTTSNRRDGQNNKSQTNYKGKSENSDQSYQGQTNDFKSRKKEPANNGQKQYQATAGEIKTWKEGEHCLAKYWEDNQYYHAVIHQCIQNFAVVLFLEYGNHEEVKLTDIKPVSINIDTEKLPKVQAVALPDFSMPPPGMFAYNVPHQLINQPMPAKYKAWNLGGRSQIMTNQPCNIINHQNNDIIKFILNKIDIIY</sequence>
<dbReference type="Gene3D" id="1.10.8.10">
    <property type="entry name" value="DNA helicase RuvA subunit, C-terminal domain"/>
    <property type="match status" value="1"/>
</dbReference>
<dbReference type="SMART" id="SM00165">
    <property type="entry name" value="UBA"/>
    <property type="match status" value="1"/>
</dbReference>
<feature type="compositionally biased region" description="Polar residues" evidence="6">
    <location>
        <begin position="576"/>
        <end position="591"/>
    </location>
</feature>
<dbReference type="Proteomes" id="UP000683360">
    <property type="component" value="Unassembled WGS sequence"/>
</dbReference>
<accession>A0A8S3QMI5</accession>